<dbReference type="SUPFAM" id="SSF47598">
    <property type="entry name" value="Ribbon-helix-helix"/>
    <property type="match status" value="1"/>
</dbReference>
<protein>
    <recommendedName>
        <fullName evidence="4">HicB family protein</fullName>
    </recommendedName>
</protein>
<dbReference type="Proteomes" id="UP000605670">
    <property type="component" value="Unassembled WGS sequence"/>
</dbReference>
<dbReference type="EMBL" id="BMEM01000004">
    <property type="protein sequence ID" value="GGF55322.1"/>
    <property type="molecule type" value="Genomic_DNA"/>
</dbReference>
<evidence type="ECO:0000313" key="2">
    <source>
        <dbReference type="EMBL" id="GGF55322.1"/>
    </source>
</evidence>
<comment type="caution">
    <text evidence="2">The sequence shown here is derived from an EMBL/GenBank/DDBJ whole genome shotgun (WGS) entry which is preliminary data.</text>
</comment>
<evidence type="ECO:0000313" key="3">
    <source>
        <dbReference type="Proteomes" id="UP000605670"/>
    </source>
</evidence>
<dbReference type="AlphaFoldDB" id="A0A917BQL3"/>
<proteinExistence type="predicted"/>
<reference evidence="2" key="2">
    <citation type="submission" date="2020-09" db="EMBL/GenBank/DDBJ databases">
        <authorList>
            <person name="Sun Q."/>
            <person name="Zhou Y."/>
        </authorList>
    </citation>
    <scope>NUCLEOTIDE SEQUENCE</scope>
    <source>
        <strain evidence="2">CGMCC 1.12160</strain>
    </source>
</reference>
<accession>A0A917BQL3</accession>
<dbReference type="InterPro" id="IPR013321">
    <property type="entry name" value="Arc_rbn_hlx_hlx"/>
</dbReference>
<evidence type="ECO:0000256" key="1">
    <source>
        <dbReference type="SAM" id="MobiDB-lite"/>
    </source>
</evidence>
<keyword evidence="3" id="KW-1185">Reference proteome</keyword>
<reference evidence="2" key="1">
    <citation type="journal article" date="2014" name="Int. J. Syst. Evol. Microbiol.">
        <title>Complete genome sequence of Corynebacterium casei LMG S-19264T (=DSM 44701T), isolated from a smear-ripened cheese.</title>
        <authorList>
            <consortium name="US DOE Joint Genome Institute (JGI-PGF)"/>
            <person name="Walter F."/>
            <person name="Albersmeier A."/>
            <person name="Kalinowski J."/>
            <person name="Ruckert C."/>
        </authorList>
    </citation>
    <scope>NUCLEOTIDE SEQUENCE</scope>
    <source>
        <strain evidence="2">CGMCC 1.12160</strain>
    </source>
</reference>
<dbReference type="Pfam" id="PF05534">
    <property type="entry name" value="HicB"/>
    <property type="match status" value="1"/>
</dbReference>
<dbReference type="RefSeq" id="WP_188431110.1">
    <property type="nucleotide sequence ID" value="NZ_BAABKH010000014.1"/>
</dbReference>
<evidence type="ECO:0008006" key="4">
    <source>
        <dbReference type="Google" id="ProtNLM"/>
    </source>
</evidence>
<feature type="region of interest" description="Disordered" evidence="1">
    <location>
        <begin position="79"/>
        <end position="106"/>
    </location>
</feature>
<sequence length="169" mass="17689">MDLTPYLDSVAADLDKATALADEHVRDVAHRLAAALEPGLRLALVRAVSDTAAHISTELDDVVVTVTLAGAEPLIGVTRTARVEPVPPTPPAPPSPPGGPEEDDGGLARISLRLPEQLKARAEEHAARAGQSLNTFLVQTVRRATSGEDSPQTHAPTAAHGSRRITGWA</sequence>
<dbReference type="Gene3D" id="1.10.1220.10">
    <property type="entry name" value="Met repressor-like"/>
    <property type="match status" value="1"/>
</dbReference>
<gene>
    <name evidence="2" type="ORF">GCM10011366_24020</name>
</gene>
<organism evidence="2 3">
    <name type="scientific">Ornithinimicrobium tianjinense</name>
    <dbReference type="NCBI Taxonomy" id="1195761"/>
    <lineage>
        <taxon>Bacteria</taxon>
        <taxon>Bacillati</taxon>
        <taxon>Actinomycetota</taxon>
        <taxon>Actinomycetes</taxon>
        <taxon>Micrococcales</taxon>
        <taxon>Ornithinimicrobiaceae</taxon>
        <taxon>Ornithinimicrobium</taxon>
    </lineage>
</organism>
<feature type="region of interest" description="Disordered" evidence="1">
    <location>
        <begin position="143"/>
        <end position="169"/>
    </location>
</feature>
<dbReference type="InterPro" id="IPR010985">
    <property type="entry name" value="Ribbon_hlx_hlx"/>
</dbReference>
<feature type="compositionally biased region" description="Pro residues" evidence="1">
    <location>
        <begin position="85"/>
        <end position="99"/>
    </location>
</feature>
<name>A0A917BQL3_9MICO</name>
<dbReference type="InterPro" id="IPR008651">
    <property type="entry name" value="Uncharacterised_HicB"/>
</dbReference>
<dbReference type="GO" id="GO:0006355">
    <property type="term" value="P:regulation of DNA-templated transcription"/>
    <property type="evidence" value="ECO:0007669"/>
    <property type="project" value="InterPro"/>
</dbReference>